<dbReference type="Proteomes" id="UP000709959">
    <property type="component" value="Unassembled WGS sequence"/>
</dbReference>
<dbReference type="SUPFAM" id="SSF48452">
    <property type="entry name" value="TPR-like"/>
    <property type="match status" value="1"/>
</dbReference>
<protein>
    <submittedName>
        <fullName evidence="1">Tetratricopeptide repeat protein</fullName>
    </submittedName>
</protein>
<sequence length="505" mass="56176">MAGPSDPSSPRRRFLPAVLLLAVLLLSGTGAAWLLHRGGFGQPVQVLLIRPDGPGQDGLDPDLRSAFQDLVEYDLKTLAPVSLTRLSYAPGPEHLKRLPEAAVVLELRPRREGALVVLTLRTARVEALRARGSSAWQALEVSARSPRAAFAALREGLPFRLSRDQEGEPLIPESSEAFWSLLQAMAWHRQNDRLLPAMELAKQATDLEPRCAMAWMTRGDLLYRLLLIDPQGHPQGQAEAHRYFRKALDLAPNHPHCGYLLAQLKVDAGDQREALHVLQQSLKAHPLDPTLYTGLAYAARCAGLLELAEKALARRDQLVFSDLEPNATENAYLYRGDLERFEGGLNEHPGDPRNAVVRFYRGYVALIRGDRTLARYWFAQAQALPDGFAQFQQLAAIYEAVAEGRGSLATERLRRLEQARVGLRVPDGEFTFKMAEAFALAGDLPGAMAQADRAFSQGFGCTRWYQQSPFLAPIRGTARWNALIQHLEERQRLLQAHFTPARFGL</sequence>
<dbReference type="AlphaFoldDB" id="A0A936K6I9"/>
<reference evidence="1 2" key="1">
    <citation type="submission" date="2020-10" db="EMBL/GenBank/DDBJ databases">
        <title>Connecting structure to function with the recovery of over 1000 high-quality activated sludge metagenome-assembled genomes encoding full-length rRNA genes using long-read sequencing.</title>
        <authorList>
            <person name="Singleton C.M."/>
            <person name="Petriglieri F."/>
            <person name="Kristensen J.M."/>
            <person name="Kirkegaard R.H."/>
            <person name="Michaelsen T.Y."/>
            <person name="Andersen M.H."/>
            <person name="Karst S.M."/>
            <person name="Dueholm M.S."/>
            <person name="Nielsen P.H."/>
            <person name="Albertsen M."/>
        </authorList>
    </citation>
    <scope>NUCLEOTIDE SEQUENCE [LARGE SCALE GENOMIC DNA]</scope>
    <source>
        <strain evidence="1">OdNE_18-Q3-R46-58_MAXAC.008</strain>
    </source>
</reference>
<organism evidence="1 2">
    <name type="scientific">Candidatus Geothrix odensensis</name>
    <dbReference type="NCBI Taxonomy" id="2954440"/>
    <lineage>
        <taxon>Bacteria</taxon>
        <taxon>Pseudomonadati</taxon>
        <taxon>Acidobacteriota</taxon>
        <taxon>Holophagae</taxon>
        <taxon>Holophagales</taxon>
        <taxon>Holophagaceae</taxon>
        <taxon>Geothrix</taxon>
    </lineage>
</organism>
<dbReference type="EMBL" id="JADKCH010000032">
    <property type="protein sequence ID" value="MBK8573813.1"/>
    <property type="molecule type" value="Genomic_DNA"/>
</dbReference>
<comment type="caution">
    <text evidence="1">The sequence shown here is derived from an EMBL/GenBank/DDBJ whole genome shotgun (WGS) entry which is preliminary data.</text>
</comment>
<evidence type="ECO:0000313" key="1">
    <source>
        <dbReference type="EMBL" id="MBK8573813.1"/>
    </source>
</evidence>
<accession>A0A936K6I9</accession>
<gene>
    <name evidence="1" type="ORF">IPN91_14620</name>
</gene>
<dbReference type="Pfam" id="PF14559">
    <property type="entry name" value="TPR_19"/>
    <property type="match status" value="1"/>
</dbReference>
<proteinExistence type="predicted"/>
<dbReference type="InterPro" id="IPR011990">
    <property type="entry name" value="TPR-like_helical_dom_sf"/>
</dbReference>
<evidence type="ECO:0000313" key="2">
    <source>
        <dbReference type="Proteomes" id="UP000709959"/>
    </source>
</evidence>
<dbReference type="Gene3D" id="1.25.40.10">
    <property type="entry name" value="Tetratricopeptide repeat domain"/>
    <property type="match status" value="1"/>
</dbReference>
<name>A0A936K6I9_9BACT</name>